<dbReference type="PANTHER" id="PTHR34322:SF2">
    <property type="entry name" value="TRANSPOSASE IS200-LIKE DOMAIN-CONTAINING PROTEIN"/>
    <property type="match status" value="1"/>
</dbReference>
<gene>
    <name evidence="2" type="ORF">KHA93_12290</name>
</gene>
<dbReference type="InterPro" id="IPR036515">
    <property type="entry name" value="Transposase_17_sf"/>
</dbReference>
<dbReference type="EMBL" id="JAGYPJ010000001">
    <property type="protein sequence ID" value="MBS4200410.1"/>
    <property type="molecule type" value="Genomic_DNA"/>
</dbReference>
<protein>
    <submittedName>
        <fullName evidence="2">Transposase</fullName>
    </submittedName>
</protein>
<evidence type="ECO:0000259" key="1">
    <source>
        <dbReference type="SMART" id="SM01321"/>
    </source>
</evidence>
<dbReference type="GO" id="GO:0003677">
    <property type="term" value="F:DNA binding"/>
    <property type="evidence" value="ECO:0007669"/>
    <property type="project" value="InterPro"/>
</dbReference>
<reference evidence="2 3" key="1">
    <citation type="submission" date="2021-05" db="EMBL/GenBank/DDBJ databases">
        <title>Novel Bacillus species.</title>
        <authorList>
            <person name="Liu G."/>
        </authorList>
    </citation>
    <scope>NUCLEOTIDE SEQUENCE [LARGE SCALE GENOMIC DNA]</scope>
    <source>
        <strain evidence="2 3">FJAT-49732</strain>
    </source>
</reference>
<dbReference type="PANTHER" id="PTHR34322">
    <property type="entry name" value="TRANSPOSASE, Y1_TNP DOMAIN-CONTAINING"/>
    <property type="match status" value="1"/>
</dbReference>
<dbReference type="SUPFAM" id="SSF143422">
    <property type="entry name" value="Transposase IS200-like"/>
    <property type="match status" value="1"/>
</dbReference>
<organism evidence="2 3">
    <name type="scientific">Lederbergia citrisecunda</name>
    <dbReference type="NCBI Taxonomy" id="2833583"/>
    <lineage>
        <taxon>Bacteria</taxon>
        <taxon>Bacillati</taxon>
        <taxon>Bacillota</taxon>
        <taxon>Bacilli</taxon>
        <taxon>Bacillales</taxon>
        <taxon>Bacillaceae</taxon>
        <taxon>Lederbergia</taxon>
    </lineage>
</organism>
<sequence>MARQRREWIPGDTLHITSRGNRKEVLFYDDEDRYYYLNMLAKAKKKYPFHLHSYCLMNNHIHLLLETTHIPPGKIIHKTHSSYARYFNKRYDLVGHVFQGRYISKRIKDAAHFLYVSRYIHRNPLEAKIVIDLKDYFWSSYPLYISEKEDPLITKEKILRFYPFDQINNYRYYVEAQLDY</sequence>
<name>A0A942TMQ0_9BACI</name>
<dbReference type="Proteomes" id="UP000682713">
    <property type="component" value="Unassembled WGS sequence"/>
</dbReference>
<proteinExistence type="predicted"/>
<evidence type="ECO:0000313" key="3">
    <source>
        <dbReference type="Proteomes" id="UP000682713"/>
    </source>
</evidence>
<dbReference type="InterPro" id="IPR002686">
    <property type="entry name" value="Transposase_17"/>
</dbReference>
<dbReference type="AlphaFoldDB" id="A0A942TMQ0"/>
<dbReference type="Pfam" id="PF01797">
    <property type="entry name" value="Y1_Tnp"/>
    <property type="match status" value="1"/>
</dbReference>
<dbReference type="GO" id="GO:0006313">
    <property type="term" value="P:DNA transposition"/>
    <property type="evidence" value="ECO:0007669"/>
    <property type="project" value="InterPro"/>
</dbReference>
<keyword evidence="3" id="KW-1185">Reference proteome</keyword>
<dbReference type="SMART" id="SM01321">
    <property type="entry name" value="Y1_Tnp"/>
    <property type="match status" value="1"/>
</dbReference>
<dbReference type="Gene3D" id="3.30.70.1290">
    <property type="entry name" value="Transposase IS200-like"/>
    <property type="match status" value="1"/>
</dbReference>
<comment type="caution">
    <text evidence="2">The sequence shown here is derived from an EMBL/GenBank/DDBJ whole genome shotgun (WGS) entry which is preliminary data.</text>
</comment>
<dbReference type="GO" id="GO:0004803">
    <property type="term" value="F:transposase activity"/>
    <property type="evidence" value="ECO:0007669"/>
    <property type="project" value="InterPro"/>
</dbReference>
<accession>A0A942TMQ0</accession>
<dbReference type="RefSeq" id="WP_213110995.1">
    <property type="nucleotide sequence ID" value="NZ_JAGYPJ010000001.1"/>
</dbReference>
<evidence type="ECO:0000313" key="2">
    <source>
        <dbReference type="EMBL" id="MBS4200410.1"/>
    </source>
</evidence>
<feature type="domain" description="Transposase IS200-like" evidence="1">
    <location>
        <begin position="9"/>
        <end position="123"/>
    </location>
</feature>